<evidence type="ECO:0000256" key="2">
    <source>
        <dbReference type="ARBA" id="ARBA00006181"/>
    </source>
</evidence>
<accession>A0A8J4C2S2</accession>
<gene>
    <name evidence="3" type="ORF">Vretifemale_3246</name>
    <name evidence="4" type="ORF">Vretimale_4644</name>
</gene>
<evidence type="ECO:0000313" key="4">
    <source>
        <dbReference type="EMBL" id="GIL99485.1"/>
    </source>
</evidence>
<evidence type="ECO:0000256" key="1">
    <source>
        <dbReference type="ARBA" id="ARBA00004123"/>
    </source>
</evidence>
<organism evidence="3 5">
    <name type="scientific">Volvox reticuliferus</name>
    <dbReference type="NCBI Taxonomy" id="1737510"/>
    <lineage>
        <taxon>Eukaryota</taxon>
        <taxon>Viridiplantae</taxon>
        <taxon>Chlorophyta</taxon>
        <taxon>core chlorophytes</taxon>
        <taxon>Chlorophyceae</taxon>
        <taxon>CS clade</taxon>
        <taxon>Chlamydomonadales</taxon>
        <taxon>Volvocaceae</taxon>
        <taxon>Volvox</taxon>
    </lineage>
</organism>
<dbReference type="PANTHER" id="PTHR13348:SF0">
    <property type="entry name" value="RIBONUCLEASE P PROTEIN SUBUNIT P29"/>
    <property type="match status" value="1"/>
</dbReference>
<dbReference type="EMBL" id="BNCQ01000006">
    <property type="protein sequence ID" value="GIL99485.1"/>
    <property type="molecule type" value="Genomic_DNA"/>
</dbReference>
<dbReference type="Proteomes" id="UP000722791">
    <property type="component" value="Unassembled WGS sequence"/>
</dbReference>
<reference evidence="3" key="1">
    <citation type="journal article" date="2021" name="Proc. Natl. Acad. Sci. U.S.A.">
        <title>Three genomes in the algal genus Volvox reveal the fate of a haploid sex-determining region after a transition to homothallism.</title>
        <authorList>
            <person name="Yamamoto K."/>
            <person name="Hamaji T."/>
            <person name="Kawai-Toyooka H."/>
            <person name="Matsuzaki R."/>
            <person name="Takahashi F."/>
            <person name="Nishimura Y."/>
            <person name="Kawachi M."/>
            <person name="Noguchi H."/>
            <person name="Minakuchi Y."/>
            <person name="Umen J.G."/>
            <person name="Toyoda A."/>
            <person name="Nozaki H."/>
        </authorList>
    </citation>
    <scope>NUCLEOTIDE SEQUENCE</scope>
    <source>
        <strain evidence="4">NIES-3785</strain>
        <strain evidence="3">NIES-3786</strain>
    </source>
</reference>
<proteinExistence type="inferred from homology"/>
<dbReference type="GO" id="GO:0000172">
    <property type="term" value="C:ribonuclease MRP complex"/>
    <property type="evidence" value="ECO:0007669"/>
    <property type="project" value="InterPro"/>
</dbReference>
<comment type="caution">
    <text evidence="3">The sequence shown here is derived from an EMBL/GenBank/DDBJ whole genome shotgun (WGS) entry which is preliminary data.</text>
</comment>
<dbReference type="GO" id="GO:0006364">
    <property type="term" value="P:rRNA processing"/>
    <property type="evidence" value="ECO:0007669"/>
    <property type="project" value="TreeGrafter"/>
</dbReference>
<dbReference type="AlphaFoldDB" id="A0A8J4C2S2"/>
<comment type="subcellular location">
    <subcellularLocation>
        <location evidence="1">Nucleus</location>
    </subcellularLocation>
</comment>
<dbReference type="Gene3D" id="2.30.30.210">
    <property type="entry name" value="Ribonuclease P/MRP, subunit p29"/>
    <property type="match status" value="1"/>
</dbReference>
<dbReference type="InterPro" id="IPR016848">
    <property type="entry name" value="RNase_P/MRP_Rpp29-subunit"/>
</dbReference>
<dbReference type="SUPFAM" id="SSF101744">
    <property type="entry name" value="Rof/RNase P subunit-like"/>
    <property type="match status" value="1"/>
</dbReference>
<name>A0A8J4C2S2_9CHLO</name>
<dbReference type="GO" id="GO:0001682">
    <property type="term" value="P:tRNA 5'-leader removal"/>
    <property type="evidence" value="ECO:0007669"/>
    <property type="project" value="InterPro"/>
</dbReference>
<dbReference type="GO" id="GO:0030677">
    <property type="term" value="C:ribonuclease P complex"/>
    <property type="evidence" value="ECO:0007669"/>
    <property type="project" value="InterPro"/>
</dbReference>
<dbReference type="GO" id="GO:0005634">
    <property type="term" value="C:nucleus"/>
    <property type="evidence" value="ECO:0007669"/>
    <property type="project" value="UniProtKB-SubCell"/>
</dbReference>
<dbReference type="PANTHER" id="PTHR13348">
    <property type="entry name" value="RIBONUCLEASE P SUBUNIT P29"/>
    <property type="match status" value="1"/>
</dbReference>
<dbReference type="InterPro" id="IPR036980">
    <property type="entry name" value="RNase_P/MRP_Rpp29_sf"/>
</dbReference>
<dbReference type="InterPro" id="IPR002730">
    <property type="entry name" value="Rpp29/RNP1"/>
</dbReference>
<dbReference type="Pfam" id="PF01868">
    <property type="entry name" value="RNase_P-MRP_p29"/>
    <property type="match status" value="1"/>
</dbReference>
<dbReference type="GO" id="GO:0033204">
    <property type="term" value="F:ribonuclease P RNA binding"/>
    <property type="evidence" value="ECO:0007669"/>
    <property type="project" value="InterPro"/>
</dbReference>
<sequence length="337" mass="35249">MNRDILKASGMQSGEACLGGSAVSAAKRRRLAALDDALSAVPPKTNSDVVRAVIPAPVQPASVSKTRTNTQGQAVAASSEFPYNRLEDAVLDGSLSAALATAKGAALAAETSAASSRAMCSVRLTGMAKALPPKSTTRTVAAIGGDSVAAEVFAQLVATNWRSCGGDLRCRLAQTLQDRAVTLDNPTAPVKVNKLFARRGTNYSAKLRAVRQQNSIDPRPGVNLTHKPRYEVMLRVHELWLQYTRNAATTLPAASRAGGASNSTDAGGLTHTLDLHGAMLNVIRHPNPQLVGASGIVLRHNGKSVHLVTPSDHVRVVPLKGCIAQYTLNGCAMQLAG</sequence>
<comment type="similarity">
    <text evidence="2">Belongs to the eukaryotic/archaeal RNase P protein component 1 family.</text>
</comment>
<dbReference type="EMBL" id="BNCP01000004">
    <property type="protein sequence ID" value="GIL73004.1"/>
    <property type="molecule type" value="Genomic_DNA"/>
</dbReference>
<evidence type="ECO:0000313" key="3">
    <source>
        <dbReference type="EMBL" id="GIL73004.1"/>
    </source>
</evidence>
<dbReference type="OrthoDB" id="124041at2759"/>
<evidence type="ECO:0000313" key="5">
    <source>
        <dbReference type="Proteomes" id="UP000747110"/>
    </source>
</evidence>
<dbReference type="Proteomes" id="UP000747110">
    <property type="component" value="Unassembled WGS sequence"/>
</dbReference>
<dbReference type="InterPro" id="IPR023534">
    <property type="entry name" value="Rof/RNase_P-like"/>
</dbReference>
<keyword evidence="5" id="KW-1185">Reference proteome</keyword>
<protein>
    <submittedName>
        <fullName evidence="3">Uncharacterized protein</fullName>
    </submittedName>
</protein>